<comment type="caution">
    <text evidence="3">The sequence shown here is derived from an EMBL/GenBank/DDBJ whole genome shotgun (WGS) entry which is preliminary data.</text>
</comment>
<dbReference type="InterPro" id="IPR035965">
    <property type="entry name" value="PAS-like_dom_sf"/>
</dbReference>
<dbReference type="CDD" id="cd00130">
    <property type="entry name" value="PAS"/>
    <property type="match status" value="1"/>
</dbReference>
<evidence type="ECO:0000256" key="1">
    <source>
        <dbReference type="SAM" id="Phobius"/>
    </source>
</evidence>
<accession>A0A4Q5N014</accession>
<dbReference type="InterPro" id="IPR000160">
    <property type="entry name" value="GGDEF_dom"/>
</dbReference>
<dbReference type="InterPro" id="IPR050469">
    <property type="entry name" value="Diguanylate_Cyclase"/>
</dbReference>
<dbReference type="SMART" id="SM00267">
    <property type="entry name" value="GGDEF"/>
    <property type="match status" value="1"/>
</dbReference>
<keyword evidence="4" id="KW-1185">Reference proteome</keyword>
<dbReference type="InterPro" id="IPR000014">
    <property type="entry name" value="PAS"/>
</dbReference>
<dbReference type="GO" id="GO:0043709">
    <property type="term" value="P:cell adhesion involved in single-species biofilm formation"/>
    <property type="evidence" value="ECO:0007669"/>
    <property type="project" value="TreeGrafter"/>
</dbReference>
<dbReference type="PANTHER" id="PTHR45138">
    <property type="entry name" value="REGULATORY COMPONENTS OF SENSORY TRANSDUCTION SYSTEM"/>
    <property type="match status" value="1"/>
</dbReference>
<dbReference type="InterPro" id="IPR013656">
    <property type="entry name" value="PAS_4"/>
</dbReference>
<evidence type="ECO:0000313" key="4">
    <source>
        <dbReference type="Proteomes" id="UP000293764"/>
    </source>
</evidence>
<feature type="transmembrane region" description="Helical" evidence="1">
    <location>
        <begin position="181"/>
        <end position="202"/>
    </location>
</feature>
<dbReference type="OrthoDB" id="23692at2"/>
<dbReference type="FunFam" id="3.30.70.270:FF:000001">
    <property type="entry name" value="Diguanylate cyclase domain protein"/>
    <property type="match status" value="1"/>
</dbReference>
<dbReference type="Gene3D" id="3.30.450.20">
    <property type="entry name" value="PAS domain"/>
    <property type="match status" value="1"/>
</dbReference>
<feature type="transmembrane region" description="Helical" evidence="1">
    <location>
        <begin position="106"/>
        <end position="127"/>
    </location>
</feature>
<keyword evidence="1" id="KW-1133">Transmembrane helix</keyword>
<sequence>MTQIGEEAVTFTVIEAMLWGVTILGIVVGLVVLPRRQTSPLALPLALVQLGGAAWAGGRALALLLPPDSVPAPVNYASLPGVGVAVGASLWYFLVLAGHGPLNRRAGLLVCLHPLFLLVVVPTDPWHHLFLRAVPGDAGALVLQGGPLYQVNVVYCTLALLAGLVLSTAAMFRAVRGHRQVYAWSLVAAAIPLLGNNITQLVDFGHNSLDVTPILFSLSGAIWLSVERSGRQTGLVPISSGQVLAALADAVLVVDPEGRLLDANPAARALLHREGRPTPRLIGAHWHDVVRPEMRPAFEGGDTTTLTIRSGIVLEVRATKIVADGGPALGSVVVVRDVTELDRLRRELAEQAVRDGLTGLHNRRHLERVLEAAAGRTRDGGPPISAVMLDIDHFKRVNDRYGHAVGDQVLIRVAAELTRGVRAEDTVARFGGEEFVLLLHGVSADAAADRAELLRARCARLRVPTGDGPVGITISAGIAQWPDGGGPDELLRLADGALYEAKAAGRDVVVRAAG</sequence>
<reference evidence="3 4" key="1">
    <citation type="submission" date="2019-01" db="EMBL/GenBank/DDBJ databases">
        <title>Novel species of Cellulomonas.</title>
        <authorList>
            <person name="Liu Q."/>
            <person name="Xin Y.-H."/>
        </authorList>
    </citation>
    <scope>NUCLEOTIDE SEQUENCE [LARGE SCALE GENOMIC DNA]</scope>
    <source>
        <strain evidence="3 4">HLT2-17</strain>
    </source>
</reference>
<dbReference type="Pfam" id="PF00990">
    <property type="entry name" value="GGDEF"/>
    <property type="match status" value="1"/>
</dbReference>
<dbReference type="SUPFAM" id="SSF55785">
    <property type="entry name" value="PYP-like sensor domain (PAS domain)"/>
    <property type="match status" value="1"/>
</dbReference>
<dbReference type="SMART" id="SM00091">
    <property type="entry name" value="PAS"/>
    <property type="match status" value="1"/>
</dbReference>
<dbReference type="AlphaFoldDB" id="A0A4Q5N014"/>
<dbReference type="EMBL" id="SDWW01000051">
    <property type="protein sequence ID" value="RYV49817.1"/>
    <property type="molecule type" value="Genomic_DNA"/>
</dbReference>
<dbReference type="GO" id="GO:0052621">
    <property type="term" value="F:diguanylate cyclase activity"/>
    <property type="evidence" value="ECO:0007669"/>
    <property type="project" value="TreeGrafter"/>
</dbReference>
<feature type="transmembrane region" description="Helical" evidence="1">
    <location>
        <begin position="41"/>
        <end position="62"/>
    </location>
</feature>
<protein>
    <submittedName>
        <fullName evidence="3">Diguanylate cyclase</fullName>
    </submittedName>
</protein>
<dbReference type="PANTHER" id="PTHR45138:SF9">
    <property type="entry name" value="DIGUANYLATE CYCLASE DGCM-RELATED"/>
    <property type="match status" value="1"/>
</dbReference>
<dbReference type="CDD" id="cd01949">
    <property type="entry name" value="GGDEF"/>
    <property type="match status" value="1"/>
</dbReference>
<dbReference type="Proteomes" id="UP000293764">
    <property type="component" value="Unassembled WGS sequence"/>
</dbReference>
<dbReference type="InterPro" id="IPR029787">
    <property type="entry name" value="Nucleotide_cyclase"/>
</dbReference>
<feature type="transmembrane region" description="Helical" evidence="1">
    <location>
        <begin position="74"/>
        <end position="94"/>
    </location>
</feature>
<keyword evidence="1" id="KW-0472">Membrane</keyword>
<feature type="transmembrane region" description="Helical" evidence="1">
    <location>
        <begin position="147"/>
        <end position="169"/>
    </location>
</feature>
<evidence type="ECO:0000313" key="3">
    <source>
        <dbReference type="EMBL" id="RYV49817.1"/>
    </source>
</evidence>
<organism evidence="3 4">
    <name type="scientific">Pengzhenrongella frigida</name>
    <dbReference type="NCBI Taxonomy" id="1259133"/>
    <lineage>
        <taxon>Bacteria</taxon>
        <taxon>Bacillati</taxon>
        <taxon>Actinomycetota</taxon>
        <taxon>Actinomycetes</taxon>
        <taxon>Micrococcales</taxon>
        <taxon>Pengzhenrongella</taxon>
    </lineage>
</organism>
<dbReference type="InterPro" id="IPR043128">
    <property type="entry name" value="Rev_trsase/Diguanyl_cyclase"/>
</dbReference>
<gene>
    <name evidence="3" type="ORF">EUA98_16785</name>
</gene>
<dbReference type="Gene3D" id="3.30.70.270">
    <property type="match status" value="1"/>
</dbReference>
<dbReference type="RefSeq" id="WP_130103848.1">
    <property type="nucleotide sequence ID" value="NZ_SDWW01000051.1"/>
</dbReference>
<dbReference type="PROSITE" id="PS50887">
    <property type="entry name" value="GGDEF"/>
    <property type="match status" value="1"/>
</dbReference>
<keyword evidence="1" id="KW-0812">Transmembrane</keyword>
<name>A0A4Q5N014_9MICO</name>
<feature type="transmembrane region" description="Helical" evidence="1">
    <location>
        <begin position="16"/>
        <end position="34"/>
    </location>
</feature>
<dbReference type="Pfam" id="PF08448">
    <property type="entry name" value="PAS_4"/>
    <property type="match status" value="1"/>
</dbReference>
<dbReference type="GO" id="GO:0005886">
    <property type="term" value="C:plasma membrane"/>
    <property type="evidence" value="ECO:0007669"/>
    <property type="project" value="TreeGrafter"/>
</dbReference>
<dbReference type="Pfam" id="PF16927">
    <property type="entry name" value="HisKA_7TM"/>
    <property type="match status" value="1"/>
</dbReference>
<feature type="domain" description="GGDEF" evidence="2">
    <location>
        <begin position="382"/>
        <end position="514"/>
    </location>
</feature>
<dbReference type="InterPro" id="IPR031621">
    <property type="entry name" value="HisKA_7TM"/>
</dbReference>
<dbReference type="SUPFAM" id="SSF55073">
    <property type="entry name" value="Nucleotide cyclase"/>
    <property type="match status" value="1"/>
</dbReference>
<dbReference type="NCBIfam" id="TIGR00254">
    <property type="entry name" value="GGDEF"/>
    <property type="match status" value="1"/>
</dbReference>
<proteinExistence type="predicted"/>
<evidence type="ECO:0000259" key="2">
    <source>
        <dbReference type="PROSITE" id="PS50887"/>
    </source>
</evidence>
<dbReference type="GO" id="GO:1902201">
    <property type="term" value="P:negative regulation of bacterial-type flagellum-dependent cell motility"/>
    <property type="evidence" value="ECO:0007669"/>
    <property type="project" value="TreeGrafter"/>
</dbReference>